<evidence type="ECO:0000256" key="1">
    <source>
        <dbReference type="SAM" id="MobiDB-lite"/>
    </source>
</evidence>
<gene>
    <name evidence="2" type="ORF">METZ01_LOCUS344967</name>
</gene>
<name>A0A382R307_9ZZZZ</name>
<protein>
    <submittedName>
        <fullName evidence="2">Uncharacterized protein</fullName>
    </submittedName>
</protein>
<feature type="non-terminal residue" evidence="2">
    <location>
        <position position="1"/>
    </location>
</feature>
<proteinExistence type="predicted"/>
<organism evidence="2">
    <name type="scientific">marine metagenome</name>
    <dbReference type="NCBI Taxonomy" id="408172"/>
    <lineage>
        <taxon>unclassified sequences</taxon>
        <taxon>metagenomes</taxon>
        <taxon>ecological metagenomes</taxon>
    </lineage>
</organism>
<dbReference type="EMBL" id="UINC01118764">
    <property type="protein sequence ID" value="SVC92113.1"/>
    <property type="molecule type" value="Genomic_DNA"/>
</dbReference>
<sequence>GMGIKTGIDAEKLLDAVQFISKSLDRPPQSRVGRANLPLKTGGQYEPKER</sequence>
<reference evidence="2" key="1">
    <citation type="submission" date="2018-05" db="EMBL/GenBank/DDBJ databases">
        <authorList>
            <person name="Lanie J.A."/>
            <person name="Ng W.-L."/>
            <person name="Kazmierczak K.M."/>
            <person name="Andrzejewski T.M."/>
            <person name="Davidsen T.M."/>
            <person name="Wayne K.J."/>
            <person name="Tettelin H."/>
            <person name="Glass J.I."/>
            <person name="Rusch D."/>
            <person name="Podicherti R."/>
            <person name="Tsui H.-C.T."/>
            <person name="Winkler M.E."/>
        </authorList>
    </citation>
    <scope>NUCLEOTIDE SEQUENCE</scope>
</reference>
<dbReference type="AlphaFoldDB" id="A0A382R307"/>
<evidence type="ECO:0000313" key="2">
    <source>
        <dbReference type="EMBL" id="SVC92113.1"/>
    </source>
</evidence>
<accession>A0A382R307</accession>
<feature type="region of interest" description="Disordered" evidence="1">
    <location>
        <begin position="24"/>
        <end position="50"/>
    </location>
</feature>